<dbReference type="Pfam" id="PF00078">
    <property type="entry name" value="RVT_1"/>
    <property type="match status" value="1"/>
</dbReference>
<sequence>MIETLKKYNSHFKTINLIKNLYQNQVAAVRMENGNIEWFQVKRGVRQGCILSPALFSLYTESIMRRRDVQAEDTEDKSSAIKLNGNPITELRYADDTALLSKTTEGLNELMQNVKKFSQNKNLLLKQR</sequence>
<dbReference type="PANTHER" id="PTHR47027:SF8">
    <property type="entry name" value="RIBONUCLEASE H"/>
    <property type="match status" value="1"/>
</dbReference>
<gene>
    <name evidence="2" type="ORF">ElyMa_005374500</name>
</gene>
<evidence type="ECO:0000313" key="2">
    <source>
        <dbReference type="EMBL" id="GFR58975.1"/>
    </source>
</evidence>
<dbReference type="InterPro" id="IPR043502">
    <property type="entry name" value="DNA/RNA_pol_sf"/>
</dbReference>
<keyword evidence="3" id="KW-1185">Reference proteome</keyword>
<name>A0AAV4EE83_9GAST</name>
<feature type="domain" description="Reverse transcriptase" evidence="1">
    <location>
        <begin position="1"/>
        <end position="128"/>
    </location>
</feature>
<dbReference type="InterPro" id="IPR000477">
    <property type="entry name" value="RT_dom"/>
</dbReference>
<dbReference type="PANTHER" id="PTHR47027">
    <property type="entry name" value="REVERSE TRANSCRIPTASE DOMAIN-CONTAINING PROTEIN"/>
    <property type="match status" value="1"/>
</dbReference>
<dbReference type="AlphaFoldDB" id="A0AAV4EE83"/>
<protein>
    <submittedName>
        <fullName evidence="2">LINE-1 retrotransposable element ORF2 protein</fullName>
    </submittedName>
</protein>
<dbReference type="Proteomes" id="UP000762676">
    <property type="component" value="Unassembled WGS sequence"/>
</dbReference>
<evidence type="ECO:0000313" key="3">
    <source>
        <dbReference type="Proteomes" id="UP000762676"/>
    </source>
</evidence>
<proteinExistence type="predicted"/>
<reference evidence="2 3" key="1">
    <citation type="journal article" date="2021" name="Elife">
        <title>Chloroplast acquisition without the gene transfer in kleptoplastic sea slugs, Plakobranchus ocellatus.</title>
        <authorList>
            <person name="Maeda T."/>
            <person name="Takahashi S."/>
            <person name="Yoshida T."/>
            <person name="Shimamura S."/>
            <person name="Takaki Y."/>
            <person name="Nagai Y."/>
            <person name="Toyoda A."/>
            <person name="Suzuki Y."/>
            <person name="Arimoto A."/>
            <person name="Ishii H."/>
            <person name="Satoh N."/>
            <person name="Nishiyama T."/>
            <person name="Hasebe M."/>
            <person name="Maruyama T."/>
            <person name="Minagawa J."/>
            <person name="Obokata J."/>
            <person name="Shigenobu S."/>
        </authorList>
    </citation>
    <scope>NUCLEOTIDE SEQUENCE [LARGE SCALE GENOMIC DNA]</scope>
</reference>
<dbReference type="SUPFAM" id="SSF56672">
    <property type="entry name" value="DNA/RNA polymerases"/>
    <property type="match status" value="1"/>
</dbReference>
<accession>A0AAV4EE83</accession>
<comment type="caution">
    <text evidence="2">The sequence shown here is derived from an EMBL/GenBank/DDBJ whole genome shotgun (WGS) entry which is preliminary data.</text>
</comment>
<dbReference type="EMBL" id="BMAT01010699">
    <property type="protein sequence ID" value="GFR58975.1"/>
    <property type="molecule type" value="Genomic_DNA"/>
</dbReference>
<dbReference type="PROSITE" id="PS50878">
    <property type="entry name" value="RT_POL"/>
    <property type="match status" value="1"/>
</dbReference>
<evidence type="ECO:0000259" key="1">
    <source>
        <dbReference type="PROSITE" id="PS50878"/>
    </source>
</evidence>
<organism evidence="2 3">
    <name type="scientific">Elysia marginata</name>
    <dbReference type="NCBI Taxonomy" id="1093978"/>
    <lineage>
        <taxon>Eukaryota</taxon>
        <taxon>Metazoa</taxon>
        <taxon>Spiralia</taxon>
        <taxon>Lophotrochozoa</taxon>
        <taxon>Mollusca</taxon>
        <taxon>Gastropoda</taxon>
        <taxon>Heterobranchia</taxon>
        <taxon>Euthyneura</taxon>
        <taxon>Panpulmonata</taxon>
        <taxon>Sacoglossa</taxon>
        <taxon>Placobranchoidea</taxon>
        <taxon>Plakobranchidae</taxon>
        <taxon>Elysia</taxon>
    </lineage>
</organism>